<dbReference type="InterPro" id="IPR027417">
    <property type="entry name" value="P-loop_NTPase"/>
</dbReference>
<evidence type="ECO:0000313" key="6">
    <source>
        <dbReference type="Proteomes" id="UP000593567"/>
    </source>
</evidence>
<comment type="caution">
    <text evidence="5">The sequence shown here is derived from an EMBL/GenBank/DDBJ whole genome shotgun (WGS) entry which is preliminary data.</text>
</comment>
<comment type="similarity">
    <text evidence="1">Belongs to the small GTPase superfamily. Rab family.</text>
</comment>
<dbReference type="AlphaFoldDB" id="A0A7J7KSL0"/>
<dbReference type="PROSITE" id="PS51419">
    <property type="entry name" value="RAB"/>
    <property type="match status" value="1"/>
</dbReference>
<organism evidence="5 6">
    <name type="scientific">Bugula neritina</name>
    <name type="common">Brown bryozoan</name>
    <name type="synonym">Sertularia neritina</name>
    <dbReference type="NCBI Taxonomy" id="10212"/>
    <lineage>
        <taxon>Eukaryota</taxon>
        <taxon>Metazoa</taxon>
        <taxon>Spiralia</taxon>
        <taxon>Lophotrochozoa</taxon>
        <taxon>Bryozoa</taxon>
        <taxon>Gymnolaemata</taxon>
        <taxon>Cheilostomatida</taxon>
        <taxon>Flustrina</taxon>
        <taxon>Buguloidea</taxon>
        <taxon>Bugulidae</taxon>
        <taxon>Bugula</taxon>
    </lineage>
</organism>
<evidence type="ECO:0000256" key="1">
    <source>
        <dbReference type="ARBA" id="ARBA00006270"/>
    </source>
</evidence>
<dbReference type="InterPro" id="IPR050305">
    <property type="entry name" value="Small_GTPase_Rab"/>
</dbReference>
<evidence type="ECO:0000256" key="2">
    <source>
        <dbReference type="ARBA" id="ARBA00022741"/>
    </source>
</evidence>
<keyword evidence="3" id="KW-0342">GTP-binding</keyword>
<protein>
    <submittedName>
        <fullName evidence="5">IFT27</fullName>
    </submittedName>
</protein>
<dbReference type="GO" id="GO:0005525">
    <property type="term" value="F:GTP binding"/>
    <property type="evidence" value="ECO:0007669"/>
    <property type="project" value="UniProtKB-KW"/>
</dbReference>
<dbReference type="InterPro" id="IPR001806">
    <property type="entry name" value="Small_GTPase"/>
</dbReference>
<dbReference type="Proteomes" id="UP000593567">
    <property type="component" value="Unassembled WGS sequence"/>
</dbReference>
<dbReference type="SUPFAM" id="SSF52540">
    <property type="entry name" value="P-loop containing nucleoside triphosphate hydrolases"/>
    <property type="match status" value="1"/>
</dbReference>
<dbReference type="EMBL" id="VXIV02000070">
    <property type="protein sequence ID" value="KAF6041154.1"/>
    <property type="molecule type" value="Genomic_DNA"/>
</dbReference>
<proteinExistence type="inferred from homology"/>
<evidence type="ECO:0000256" key="3">
    <source>
        <dbReference type="ARBA" id="ARBA00023134"/>
    </source>
</evidence>
<evidence type="ECO:0000313" key="5">
    <source>
        <dbReference type="EMBL" id="KAF6041154.1"/>
    </source>
</evidence>
<dbReference type="GO" id="GO:0003924">
    <property type="term" value="F:GTPase activity"/>
    <property type="evidence" value="ECO:0007669"/>
    <property type="project" value="InterPro"/>
</dbReference>
<dbReference type="Pfam" id="PF00071">
    <property type="entry name" value="Ras"/>
    <property type="match status" value="1"/>
</dbReference>
<sequence>MVVYDCTSVLVANKVDLDERRIISPKAGEKLAEHHGLKYFEVSAKDQKNVEVPFYYLANEFYKLYHERIETTRSMTV</sequence>
<name>A0A7J7KSL0_BUGNE</name>
<keyword evidence="4" id="KW-0636">Prenylation</keyword>
<evidence type="ECO:0000256" key="4">
    <source>
        <dbReference type="ARBA" id="ARBA00023289"/>
    </source>
</evidence>
<dbReference type="PRINTS" id="PR00449">
    <property type="entry name" value="RASTRNSFRMNG"/>
</dbReference>
<dbReference type="PANTHER" id="PTHR47980">
    <property type="entry name" value="LD44762P"/>
    <property type="match status" value="1"/>
</dbReference>
<dbReference type="OrthoDB" id="265044at2759"/>
<reference evidence="5" key="1">
    <citation type="submission" date="2020-06" db="EMBL/GenBank/DDBJ databases">
        <title>Draft genome of Bugula neritina, a colonial animal packing powerful symbionts and potential medicines.</title>
        <authorList>
            <person name="Rayko M."/>
        </authorList>
    </citation>
    <scope>NUCLEOTIDE SEQUENCE [LARGE SCALE GENOMIC DNA]</scope>
    <source>
        <strain evidence="5">Kwan_BN1</strain>
    </source>
</reference>
<accession>A0A7J7KSL0</accession>
<dbReference type="Gene3D" id="3.40.50.300">
    <property type="entry name" value="P-loop containing nucleotide triphosphate hydrolases"/>
    <property type="match status" value="1"/>
</dbReference>
<keyword evidence="6" id="KW-1185">Reference proteome</keyword>
<keyword evidence="2" id="KW-0547">Nucleotide-binding</keyword>
<keyword evidence="4" id="KW-0449">Lipoprotein</keyword>
<gene>
    <name evidence="5" type="ORF">EB796_000541</name>
</gene>